<dbReference type="Pfam" id="PF00072">
    <property type="entry name" value="Response_reg"/>
    <property type="match status" value="1"/>
</dbReference>
<keyword evidence="4" id="KW-1185">Reference proteome</keyword>
<accession>A0ABT9U2E1</accession>
<keyword evidence="1" id="KW-0597">Phosphoprotein</keyword>
<dbReference type="RefSeq" id="WP_307205058.1">
    <property type="nucleotide sequence ID" value="NZ_JAUSSU010000006.1"/>
</dbReference>
<gene>
    <name evidence="3" type="ORF">J2T15_003239</name>
</gene>
<sequence>MAKILVVDNEVSIRVLIKVILANGGHEVIGEASSGSEAVEKYRKLKPDLVTMDITMPVMDGVKAALQIKLEDSEAKIVMCSAMEQLVVEAMQAGATDFVVKPFDIERFLDAVNRVLAG</sequence>
<dbReference type="PANTHER" id="PTHR43228">
    <property type="entry name" value="TWO-COMPONENT RESPONSE REGULATOR"/>
    <property type="match status" value="1"/>
</dbReference>
<dbReference type="SMART" id="SM00448">
    <property type="entry name" value="REC"/>
    <property type="match status" value="1"/>
</dbReference>
<name>A0ABT9U2E1_PAEHA</name>
<dbReference type="SUPFAM" id="SSF52172">
    <property type="entry name" value="CheY-like"/>
    <property type="match status" value="1"/>
</dbReference>
<dbReference type="InterPro" id="IPR001789">
    <property type="entry name" value="Sig_transdc_resp-reg_receiver"/>
</dbReference>
<evidence type="ECO:0000259" key="2">
    <source>
        <dbReference type="PROSITE" id="PS50110"/>
    </source>
</evidence>
<dbReference type="PROSITE" id="PS50110">
    <property type="entry name" value="RESPONSE_REGULATORY"/>
    <property type="match status" value="1"/>
</dbReference>
<reference evidence="3 4" key="1">
    <citation type="submission" date="2023-07" db="EMBL/GenBank/DDBJ databases">
        <title>Sorghum-associated microbial communities from plants grown in Nebraska, USA.</title>
        <authorList>
            <person name="Schachtman D."/>
        </authorList>
    </citation>
    <scope>NUCLEOTIDE SEQUENCE [LARGE SCALE GENOMIC DNA]</scope>
    <source>
        <strain evidence="3 4">CC482</strain>
    </source>
</reference>
<evidence type="ECO:0000256" key="1">
    <source>
        <dbReference type="PROSITE-ProRule" id="PRU00169"/>
    </source>
</evidence>
<dbReference type="EMBL" id="JAUSSU010000006">
    <property type="protein sequence ID" value="MDQ0113796.1"/>
    <property type="molecule type" value="Genomic_DNA"/>
</dbReference>
<evidence type="ECO:0000313" key="3">
    <source>
        <dbReference type="EMBL" id="MDQ0113796.1"/>
    </source>
</evidence>
<dbReference type="InterPro" id="IPR052048">
    <property type="entry name" value="ST_Response_Regulator"/>
</dbReference>
<feature type="domain" description="Response regulatory" evidence="2">
    <location>
        <begin position="3"/>
        <end position="116"/>
    </location>
</feature>
<feature type="modified residue" description="4-aspartylphosphate" evidence="1">
    <location>
        <position position="53"/>
    </location>
</feature>
<organism evidence="3 4">
    <name type="scientific">Paenibacillus harenae</name>
    <dbReference type="NCBI Taxonomy" id="306543"/>
    <lineage>
        <taxon>Bacteria</taxon>
        <taxon>Bacillati</taxon>
        <taxon>Bacillota</taxon>
        <taxon>Bacilli</taxon>
        <taxon>Bacillales</taxon>
        <taxon>Paenibacillaceae</taxon>
        <taxon>Paenibacillus</taxon>
    </lineage>
</organism>
<proteinExistence type="predicted"/>
<dbReference type="Gene3D" id="3.40.50.2300">
    <property type="match status" value="1"/>
</dbReference>
<dbReference type="InterPro" id="IPR011006">
    <property type="entry name" value="CheY-like_superfamily"/>
</dbReference>
<dbReference type="PANTHER" id="PTHR43228:SF1">
    <property type="entry name" value="TWO-COMPONENT RESPONSE REGULATOR ARR22"/>
    <property type="match status" value="1"/>
</dbReference>
<protein>
    <submittedName>
        <fullName evidence="3">Two-component system chemotaxis response regulator CheY</fullName>
    </submittedName>
</protein>
<comment type="caution">
    <text evidence="3">The sequence shown here is derived from an EMBL/GenBank/DDBJ whole genome shotgun (WGS) entry which is preliminary data.</text>
</comment>
<evidence type="ECO:0000313" key="4">
    <source>
        <dbReference type="Proteomes" id="UP001229346"/>
    </source>
</evidence>
<dbReference type="Proteomes" id="UP001229346">
    <property type="component" value="Unassembled WGS sequence"/>
</dbReference>